<organism evidence="3 4">
    <name type="scientific">Phytophthora lilii</name>
    <dbReference type="NCBI Taxonomy" id="2077276"/>
    <lineage>
        <taxon>Eukaryota</taxon>
        <taxon>Sar</taxon>
        <taxon>Stramenopiles</taxon>
        <taxon>Oomycota</taxon>
        <taxon>Peronosporomycetes</taxon>
        <taxon>Peronosporales</taxon>
        <taxon>Peronosporaceae</taxon>
        <taxon>Phytophthora</taxon>
    </lineage>
</organism>
<gene>
    <name evidence="3" type="ORF">Plil01_001498000</name>
</gene>
<evidence type="ECO:0000313" key="4">
    <source>
        <dbReference type="Proteomes" id="UP001165083"/>
    </source>
</evidence>
<feature type="region of interest" description="Disordered" evidence="2">
    <location>
        <begin position="69"/>
        <end position="93"/>
    </location>
</feature>
<dbReference type="Proteomes" id="UP001165083">
    <property type="component" value="Unassembled WGS sequence"/>
</dbReference>
<dbReference type="OrthoDB" id="568137at2759"/>
<sequence>MSSLYTVEFLSTRSTLRGDAAGAGAAVARAGGGGGRRRRLDRRLPGRGRGATYAPDGQLKALPGVRADAADGAAAPQRRRVRGPADGRRSGSLQTAQAAARSWVWRLEQLKLLFLRSLCLETIFGGDEILCRLGAATATTNGKRFLILTYAVEFDRVHYPLPLTQELSPSPEVLQRTIRRLRQELAEKEKTAGNEGDRRLAEENAALKEENRCLKNTLKQYCDVRDANGTAVNSTGELQRELQVEFPVCVKPCC</sequence>
<protein>
    <submittedName>
        <fullName evidence="3">Unnamed protein product</fullName>
    </submittedName>
</protein>
<keyword evidence="4" id="KW-1185">Reference proteome</keyword>
<comment type="caution">
    <text evidence="3">The sequence shown here is derived from an EMBL/GenBank/DDBJ whole genome shotgun (WGS) entry which is preliminary data.</text>
</comment>
<evidence type="ECO:0000313" key="3">
    <source>
        <dbReference type="EMBL" id="GMF35220.1"/>
    </source>
</evidence>
<feature type="region of interest" description="Disordered" evidence="2">
    <location>
        <begin position="27"/>
        <end position="55"/>
    </location>
</feature>
<keyword evidence="1" id="KW-0175">Coiled coil</keyword>
<name>A0A9W7CR31_9STRA</name>
<proteinExistence type="predicted"/>
<dbReference type="AlphaFoldDB" id="A0A9W7CR31"/>
<accession>A0A9W7CR31</accession>
<evidence type="ECO:0000256" key="2">
    <source>
        <dbReference type="SAM" id="MobiDB-lite"/>
    </source>
</evidence>
<evidence type="ECO:0000256" key="1">
    <source>
        <dbReference type="SAM" id="Coils"/>
    </source>
</evidence>
<reference evidence="3" key="1">
    <citation type="submission" date="2023-04" db="EMBL/GenBank/DDBJ databases">
        <title>Phytophthora lilii NBRC 32176.</title>
        <authorList>
            <person name="Ichikawa N."/>
            <person name="Sato H."/>
            <person name="Tonouchi N."/>
        </authorList>
    </citation>
    <scope>NUCLEOTIDE SEQUENCE</scope>
    <source>
        <strain evidence="3">NBRC 32176</strain>
    </source>
</reference>
<feature type="coiled-coil region" evidence="1">
    <location>
        <begin position="178"/>
        <end position="224"/>
    </location>
</feature>
<dbReference type="EMBL" id="BSXW01001259">
    <property type="protein sequence ID" value="GMF35220.1"/>
    <property type="molecule type" value="Genomic_DNA"/>
</dbReference>